<keyword evidence="2" id="KW-0805">Transcription regulation</keyword>
<evidence type="ECO:0000256" key="4">
    <source>
        <dbReference type="ARBA" id="ARBA00023159"/>
    </source>
</evidence>
<dbReference type="Gene3D" id="2.60.200.10">
    <property type="match status" value="1"/>
</dbReference>
<dbReference type="Proteomes" id="UP000770717">
    <property type="component" value="Unassembled WGS sequence"/>
</dbReference>
<dbReference type="GO" id="GO:0000978">
    <property type="term" value="F:RNA polymerase II cis-regulatory region sequence-specific DNA binding"/>
    <property type="evidence" value="ECO:0007669"/>
    <property type="project" value="TreeGrafter"/>
</dbReference>
<keyword evidence="4" id="KW-0010">Activator</keyword>
<dbReference type="InterPro" id="IPR036388">
    <property type="entry name" value="WH-like_DNA-bd_sf"/>
</dbReference>
<evidence type="ECO:0000256" key="5">
    <source>
        <dbReference type="ARBA" id="ARBA00023163"/>
    </source>
</evidence>
<dbReference type="FunFam" id="1.10.10.10:FF:000041">
    <property type="entry name" value="Interferon regulatory factor 4"/>
    <property type="match status" value="1"/>
</dbReference>
<dbReference type="SMART" id="SM01243">
    <property type="entry name" value="IRF-3"/>
    <property type="match status" value="1"/>
</dbReference>
<dbReference type="OrthoDB" id="8691508at2759"/>
<evidence type="ECO:0000256" key="6">
    <source>
        <dbReference type="ARBA" id="ARBA00023242"/>
    </source>
</evidence>
<dbReference type="InterPro" id="IPR017855">
    <property type="entry name" value="SMAD-like_dom_sf"/>
</dbReference>
<dbReference type="GO" id="GO:0002376">
    <property type="term" value="P:immune system process"/>
    <property type="evidence" value="ECO:0007669"/>
    <property type="project" value="TreeGrafter"/>
</dbReference>
<evidence type="ECO:0000256" key="3">
    <source>
        <dbReference type="ARBA" id="ARBA00023125"/>
    </source>
</evidence>
<keyword evidence="6" id="KW-0539">Nucleus</keyword>
<dbReference type="GO" id="GO:0000981">
    <property type="term" value="F:DNA-binding transcription factor activity, RNA polymerase II-specific"/>
    <property type="evidence" value="ECO:0007669"/>
    <property type="project" value="TreeGrafter"/>
</dbReference>
<dbReference type="InterPro" id="IPR008984">
    <property type="entry name" value="SMAD_FHA_dom_sf"/>
</dbReference>
<dbReference type="SUPFAM" id="SSF46785">
    <property type="entry name" value="Winged helix' DNA-binding domain"/>
    <property type="match status" value="1"/>
</dbReference>
<reference evidence="8" key="1">
    <citation type="thesis" date="2020" institute="ProQuest LLC" country="789 East Eisenhower Parkway, Ann Arbor, MI, USA">
        <title>Comparative Genomics and Chromosome Evolution.</title>
        <authorList>
            <person name="Mudd A.B."/>
        </authorList>
    </citation>
    <scope>NUCLEOTIDE SEQUENCE</scope>
    <source>
        <strain evidence="8">HN-11 Male</strain>
        <tissue evidence="8">Kidney and liver</tissue>
    </source>
</reference>
<dbReference type="AlphaFoldDB" id="A0A8J6F7R3"/>
<evidence type="ECO:0000256" key="2">
    <source>
        <dbReference type="ARBA" id="ARBA00023015"/>
    </source>
</evidence>
<name>A0A8J6F7R3_ELECQ</name>
<dbReference type="Pfam" id="PF10401">
    <property type="entry name" value="IRF-3"/>
    <property type="match status" value="1"/>
</dbReference>
<dbReference type="CDD" id="cd00103">
    <property type="entry name" value="IRF"/>
    <property type="match status" value="1"/>
</dbReference>
<evidence type="ECO:0000313" key="8">
    <source>
        <dbReference type="EMBL" id="KAG9482080.1"/>
    </source>
</evidence>
<evidence type="ECO:0000259" key="7">
    <source>
        <dbReference type="PROSITE" id="PS51507"/>
    </source>
</evidence>
<proteinExistence type="predicted"/>
<dbReference type="EMBL" id="WNTK01000006">
    <property type="protein sequence ID" value="KAG9482080.1"/>
    <property type="molecule type" value="Genomic_DNA"/>
</dbReference>
<dbReference type="InterPro" id="IPR019471">
    <property type="entry name" value="Interferon_reg_factor-3"/>
</dbReference>
<dbReference type="SUPFAM" id="SSF49879">
    <property type="entry name" value="SMAD/FHA domain"/>
    <property type="match status" value="1"/>
</dbReference>
<organism evidence="8 9">
    <name type="scientific">Eleutherodactylus coqui</name>
    <name type="common">Puerto Rican coqui</name>
    <dbReference type="NCBI Taxonomy" id="57060"/>
    <lineage>
        <taxon>Eukaryota</taxon>
        <taxon>Metazoa</taxon>
        <taxon>Chordata</taxon>
        <taxon>Craniata</taxon>
        <taxon>Vertebrata</taxon>
        <taxon>Euteleostomi</taxon>
        <taxon>Amphibia</taxon>
        <taxon>Batrachia</taxon>
        <taxon>Anura</taxon>
        <taxon>Neobatrachia</taxon>
        <taxon>Hyloidea</taxon>
        <taxon>Eleutherodactylidae</taxon>
        <taxon>Eleutherodactylinae</taxon>
        <taxon>Eleutherodactylus</taxon>
        <taxon>Eleutherodactylus</taxon>
    </lineage>
</organism>
<dbReference type="InterPro" id="IPR036390">
    <property type="entry name" value="WH_DNA-bd_sf"/>
</dbReference>
<gene>
    <name evidence="8" type="ORF">GDO78_011005</name>
</gene>
<keyword evidence="3" id="KW-0238">DNA-binding</keyword>
<feature type="domain" description="IRF tryptophan pentad repeat" evidence="7">
    <location>
        <begin position="5"/>
        <end position="111"/>
    </location>
</feature>
<dbReference type="GO" id="GO:0045944">
    <property type="term" value="P:positive regulation of transcription by RNA polymerase II"/>
    <property type="evidence" value="ECO:0007669"/>
    <property type="project" value="UniProtKB-ARBA"/>
</dbReference>
<comment type="subcellular location">
    <subcellularLocation>
        <location evidence="1">Nucleus</location>
    </subcellularLocation>
</comment>
<evidence type="ECO:0000256" key="1">
    <source>
        <dbReference type="ARBA" id="ARBA00004123"/>
    </source>
</evidence>
<dbReference type="PANTHER" id="PTHR11949:SF1">
    <property type="entry name" value="INTERFERON REGULATORY FACTOR 3"/>
    <property type="match status" value="1"/>
</dbReference>
<dbReference type="PROSITE" id="PS51507">
    <property type="entry name" value="IRF_2"/>
    <property type="match status" value="1"/>
</dbReference>
<evidence type="ECO:0000313" key="9">
    <source>
        <dbReference type="Proteomes" id="UP000770717"/>
    </source>
</evidence>
<sequence>MSSQKPRIIPWLISQIDSKIYPGLEWVNSEHTQFRVPWKHALRQDRSPDDFKIFEAWANASGCYDPWTDLSDPARWKRNFRSALNQKDGILMILDRSSDSVNPHKIFELTIPAHGATEQYNNSPANPNFHPISSTNQGIDSAPQRMLFEELEQLKLSQEEEGLYHPCNDLQGSEGELDPNLDGAAAAAVPLYGEDYVVYSDFPSHIATEVEVEHVLTQPVQDFETFQQSILKHFSYNSFETNFEVKIYYRGKLVQTTTVTNPHGFYITAEPQPGHSSYLDRVYLPPPALVLSDKVLVAAVNDLLSKLKEGTLVEVRQGAICAKRFGYCRSYWSMTNTPTTKIPNPIDKTEFSVLKTIQQFITELIDFVEKRRKESPQYNIWICLGEQWPYQQRWDKNCIMLQVIPVTMQLLHELSYSTGASSLNSHINLEISDSLTSTSNLLSLLRTIEDVMDWE</sequence>
<dbReference type="PANTHER" id="PTHR11949">
    <property type="entry name" value="INTERFERON REGULATORY FACTOR"/>
    <property type="match status" value="1"/>
</dbReference>
<dbReference type="PRINTS" id="PR00267">
    <property type="entry name" value="INTFRNREGFCT"/>
</dbReference>
<keyword evidence="9" id="KW-1185">Reference proteome</keyword>
<dbReference type="InterPro" id="IPR001346">
    <property type="entry name" value="Interferon_reg_fact_DNA-bd_dom"/>
</dbReference>
<dbReference type="GO" id="GO:0005634">
    <property type="term" value="C:nucleus"/>
    <property type="evidence" value="ECO:0007669"/>
    <property type="project" value="UniProtKB-SubCell"/>
</dbReference>
<dbReference type="SMART" id="SM00348">
    <property type="entry name" value="IRF"/>
    <property type="match status" value="1"/>
</dbReference>
<comment type="caution">
    <text evidence="8">The sequence shown here is derived from an EMBL/GenBank/DDBJ whole genome shotgun (WGS) entry which is preliminary data.</text>
</comment>
<protein>
    <recommendedName>
        <fullName evidence="7">IRF tryptophan pentad repeat domain-containing protein</fullName>
    </recommendedName>
</protein>
<keyword evidence="5" id="KW-0804">Transcription</keyword>
<accession>A0A8J6F7R3</accession>
<dbReference type="Pfam" id="PF00605">
    <property type="entry name" value="IRF"/>
    <property type="match status" value="1"/>
</dbReference>
<dbReference type="Gene3D" id="1.10.10.10">
    <property type="entry name" value="Winged helix-like DNA-binding domain superfamily/Winged helix DNA-binding domain"/>
    <property type="match status" value="1"/>
</dbReference>